<dbReference type="SUPFAM" id="SSF53474">
    <property type="entry name" value="alpha/beta-Hydrolases"/>
    <property type="match status" value="1"/>
</dbReference>
<dbReference type="InterPro" id="IPR050266">
    <property type="entry name" value="AB_hydrolase_sf"/>
</dbReference>
<dbReference type="Gene3D" id="3.40.50.1820">
    <property type="entry name" value="alpha/beta hydrolase"/>
    <property type="match status" value="1"/>
</dbReference>
<dbReference type="OrthoDB" id="63519at2"/>
<dbReference type="Proteomes" id="UP000266677">
    <property type="component" value="Unassembled WGS sequence"/>
</dbReference>
<evidence type="ECO:0000313" key="3">
    <source>
        <dbReference type="Proteomes" id="UP000266677"/>
    </source>
</evidence>
<dbReference type="GO" id="GO:0046464">
    <property type="term" value="P:acylglycerol catabolic process"/>
    <property type="evidence" value="ECO:0007669"/>
    <property type="project" value="TreeGrafter"/>
</dbReference>
<dbReference type="PANTHER" id="PTHR43798">
    <property type="entry name" value="MONOACYLGLYCEROL LIPASE"/>
    <property type="match status" value="1"/>
</dbReference>
<dbReference type="InterPro" id="IPR000073">
    <property type="entry name" value="AB_hydrolase_1"/>
</dbReference>
<comment type="caution">
    <text evidence="2">The sequence shown here is derived from an EMBL/GenBank/DDBJ whole genome shotgun (WGS) entry which is preliminary data.</text>
</comment>
<organism evidence="2 3">
    <name type="scientific">Nocardia panacis</name>
    <dbReference type="NCBI Taxonomy" id="2340916"/>
    <lineage>
        <taxon>Bacteria</taxon>
        <taxon>Bacillati</taxon>
        <taxon>Actinomycetota</taxon>
        <taxon>Actinomycetes</taxon>
        <taxon>Mycobacteriales</taxon>
        <taxon>Nocardiaceae</taxon>
        <taxon>Nocardia</taxon>
    </lineage>
</organism>
<sequence>MTRLRTRFGVPEGAVPAGRMIDLPNRGTTYLVDIPGPPGAPALILLHGVACTARLNWFPALTALSERFRVLLFDQRWHGRGIRAGSFRVVDCADDIPAVLDALGLESALCAGYSLGGAVTLLAARRHPNRMRGLVLCATPYRFRETLRERAFHRTYGAFAESVRPCAERAATAHHDRLRTHPVSQSASGEFTRWALRELRSTSGWSSAMAIADIGEFDATAWLPEIAHPTAVVITTRDHAIPVRRQLEMATMIPDAAIHLVNAGHTACVLRADRFVPVLVRACDEVAGRSAKSSRSLGRGQLSCRAE</sequence>
<dbReference type="GO" id="GO:0047372">
    <property type="term" value="F:monoacylglycerol lipase activity"/>
    <property type="evidence" value="ECO:0007669"/>
    <property type="project" value="TreeGrafter"/>
</dbReference>
<evidence type="ECO:0000259" key="1">
    <source>
        <dbReference type="Pfam" id="PF00561"/>
    </source>
</evidence>
<gene>
    <name evidence="2" type="ORF">D5S18_29385</name>
</gene>
<feature type="domain" description="AB hydrolase-1" evidence="1">
    <location>
        <begin position="41"/>
        <end position="269"/>
    </location>
</feature>
<reference evidence="2 3" key="1">
    <citation type="submission" date="2018-09" db="EMBL/GenBank/DDBJ databases">
        <title>YIM PH21274 draft genome.</title>
        <authorList>
            <person name="Miao C."/>
        </authorList>
    </citation>
    <scope>NUCLEOTIDE SEQUENCE [LARGE SCALE GENOMIC DNA]</scope>
    <source>
        <strain evidence="2 3">YIM PH 21724</strain>
    </source>
</reference>
<dbReference type="Pfam" id="PF00561">
    <property type="entry name" value="Abhydrolase_1"/>
    <property type="match status" value="1"/>
</dbReference>
<accession>A0A3A4K9D3</accession>
<dbReference type="AlphaFoldDB" id="A0A3A4K9D3"/>
<dbReference type="GO" id="GO:0016020">
    <property type="term" value="C:membrane"/>
    <property type="evidence" value="ECO:0007669"/>
    <property type="project" value="TreeGrafter"/>
</dbReference>
<dbReference type="PANTHER" id="PTHR43798:SF5">
    <property type="entry name" value="MONOACYLGLYCEROL LIPASE ABHD6"/>
    <property type="match status" value="1"/>
</dbReference>
<keyword evidence="2" id="KW-0378">Hydrolase</keyword>
<protein>
    <submittedName>
        <fullName evidence="2">Alpha/beta fold hydrolase</fullName>
    </submittedName>
</protein>
<keyword evidence="3" id="KW-1185">Reference proteome</keyword>
<evidence type="ECO:0000313" key="2">
    <source>
        <dbReference type="EMBL" id="RJO69984.1"/>
    </source>
</evidence>
<name>A0A3A4K9D3_9NOCA</name>
<dbReference type="EMBL" id="QZFU01000041">
    <property type="protein sequence ID" value="RJO69984.1"/>
    <property type="molecule type" value="Genomic_DNA"/>
</dbReference>
<dbReference type="InterPro" id="IPR029058">
    <property type="entry name" value="AB_hydrolase_fold"/>
</dbReference>
<dbReference type="RefSeq" id="WP_120044351.1">
    <property type="nucleotide sequence ID" value="NZ_QZFU01000041.1"/>
</dbReference>
<proteinExistence type="predicted"/>